<name>A0A762GPW3_SALER</name>
<reference evidence="1" key="1">
    <citation type="journal article" date="2018" name="Genome Biol.">
        <title>SKESA: strategic k-mer extension for scrupulous assemblies.</title>
        <authorList>
            <person name="Souvorov A."/>
            <person name="Agarwala R."/>
            <person name="Lipman D.J."/>
        </authorList>
    </citation>
    <scope>NUCLEOTIDE SEQUENCE</scope>
    <source>
        <strain evidence="1">MA.1090600297</strain>
    </source>
</reference>
<protein>
    <submittedName>
        <fullName evidence="1">PIG-L family deacetylase</fullName>
    </submittedName>
</protein>
<dbReference type="Gene3D" id="3.40.50.10320">
    <property type="entry name" value="LmbE-like"/>
    <property type="match status" value="1"/>
</dbReference>
<dbReference type="PANTHER" id="PTHR12993:SF30">
    <property type="entry name" value="N-ACETYL-ALPHA-D-GLUCOSAMINYL L-MALATE DEACETYLASE 1"/>
    <property type="match status" value="1"/>
</dbReference>
<dbReference type="SUPFAM" id="SSF102588">
    <property type="entry name" value="LmbE-like"/>
    <property type="match status" value="1"/>
</dbReference>
<organism evidence="1">
    <name type="scientific">Salmonella enterica</name>
    <name type="common">Salmonella choleraesuis</name>
    <dbReference type="NCBI Taxonomy" id="28901"/>
    <lineage>
        <taxon>Bacteria</taxon>
        <taxon>Pseudomonadati</taxon>
        <taxon>Pseudomonadota</taxon>
        <taxon>Gammaproteobacteria</taxon>
        <taxon>Enterobacterales</taxon>
        <taxon>Enterobacteriaceae</taxon>
        <taxon>Salmonella</taxon>
    </lineage>
</organism>
<evidence type="ECO:0000313" key="1">
    <source>
        <dbReference type="EMBL" id="HAG3504926.1"/>
    </source>
</evidence>
<sequence>MRALGKFILAIGAHPDDIELGCGAILSRHILEGDKVIAVVMTAGECGSNSTFNRVDETRRALALLGVKDVQCFNFDDTFLGDNIPSLIRILEGVIKTHLPDGVLYRVYTMGNSDRHQDHRAIFEASIVACRNASQILCYETPSSLTSFYPSFYINITSQELNKKTFALKEHYSQQHRYYIQPEHVGAVARFRGLQAGCKLSEAFEIYKMVI</sequence>
<dbReference type="InterPro" id="IPR024078">
    <property type="entry name" value="LmbE-like_dom_sf"/>
</dbReference>
<dbReference type="GO" id="GO:0016811">
    <property type="term" value="F:hydrolase activity, acting on carbon-nitrogen (but not peptide) bonds, in linear amides"/>
    <property type="evidence" value="ECO:0007669"/>
    <property type="project" value="TreeGrafter"/>
</dbReference>
<dbReference type="EMBL" id="DAAYBQ010000019">
    <property type="protein sequence ID" value="HAG3504926.1"/>
    <property type="molecule type" value="Genomic_DNA"/>
</dbReference>
<proteinExistence type="predicted"/>
<gene>
    <name evidence="1" type="ORF">G8Z56_003840</name>
</gene>
<dbReference type="AlphaFoldDB" id="A0A762GPW3"/>
<comment type="caution">
    <text evidence="1">The sequence shown here is derived from an EMBL/GenBank/DDBJ whole genome shotgun (WGS) entry which is preliminary data.</text>
</comment>
<dbReference type="InterPro" id="IPR003737">
    <property type="entry name" value="GlcNAc_PI_deacetylase-related"/>
</dbReference>
<reference evidence="1" key="2">
    <citation type="submission" date="2020-02" db="EMBL/GenBank/DDBJ databases">
        <authorList>
            <consortium name="NCBI Pathogen Detection Project"/>
        </authorList>
    </citation>
    <scope>NUCLEOTIDE SEQUENCE</scope>
    <source>
        <strain evidence="1">MA.1090600297</strain>
    </source>
</reference>
<dbReference type="Pfam" id="PF02585">
    <property type="entry name" value="PIG-L"/>
    <property type="match status" value="1"/>
</dbReference>
<accession>A0A762GPW3</accession>
<dbReference type="PANTHER" id="PTHR12993">
    <property type="entry name" value="N-ACETYLGLUCOSAMINYL-PHOSPHATIDYLINOSITOL DE-N-ACETYLASE-RELATED"/>
    <property type="match status" value="1"/>
</dbReference>